<dbReference type="AlphaFoldDB" id="A0A915E956"/>
<dbReference type="Proteomes" id="UP000887574">
    <property type="component" value="Unplaced"/>
</dbReference>
<protein>
    <submittedName>
        <fullName evidence="2">Uncharacterized protein</fullName>
    </submittedName>
</protein>
<name>A0A915E956_9BILA</name>
<dbReference type="WBParaSite" id="jg2872.1">
    <property type="protein sequence ID" value="jg2872.1"/>
    <property type="gene ID" value="jg2872"/>
</dbReference>
<keyword evidence="1" id="KW-1185">Reference proteome</keyword>
<reference evidence="2" key="1">
    <citation type="submission" date="2022-11" db="UniProtKB">
        <authorList>
            <consortium name="WormBaseParasite"/>
        </authorList>
    </citation>
    <scope>IDENTIFICATION</scope>
</reference>
<proteinExistence type="predicted"/>
<organism evidence="1 2">
    <name type="scientific">Ditylenchus dipsaci</name>
    <dbReference type="NCBI Taxonomy" id="166011"/>
    <lineage>
        <taxon>Eukaryota</taxon>
        <taxon>Metazoa</taxon>
        <taxon>Ecdysozoa</taxon>
        <taxon>Nematoda</taxon>
        <taxon>Chromadorea</taxon>
        <taxon>Rhabditida</taxon>
        <taxon>Tylenchina</taxon>
        <taxon>Tylenchomorpha</taxon>
        <taxon>Sphaerularioidea</taxon>
        <taxon>Anguinidae</taxon>
        <taxon>Anguininae</taxon>
        <taxon>Ditylenchus</taxon>
    </lineage>
</organism>
<sequence length="287" mass="30797">MLATNSHHNHISSLPEHLSLHILLYDPMSHDRSSTNLGWMQNSSDHIEAVNNAGKSHLIVLTNPLRSSFSASQNSLFTQMHSLGGSAAFNSSDGKNLSNEQFKVPETRPLGMSHSRLSLKNLSGGEMEVESASLFGSSVNGCVRKESPKYVVPARFNSSLCGKDLTGSMNGSINSTSRAPNPKFTSSFSMGSGRVTSVSRFDNYASSSQEQSVRSAMSVANSFHGSAGSSKGFGRSQFVRRANKSALIGSGLADLNSCVPSLSSFGQSKPDYLSLEAAKKKFHNLRR</sequence>
<evidence type="ECO:0000313" key="1">
    <source>
        <dbReference type="Proteomes" id="UP000887574"/>
    </source>
</evidence>
<evidence type="ECO:0000313" key="2">
    <source>
        <dbReference type="WBParaSite" id="jg2872.1"/>
    </source>
</evidence>
<accession>A0A915E956</accession>